<protein>
    <recommendedName>
        <fullName evidence="6 11">Adenine phosphoribosyltransferase</fullName>
        <shortName evidence="11">APRT</shortName>
        <ecNumber evidence="6 11">2.4.2.7</ecNumber>
    </recommendedName>
</protein>
<name>A0ABU8D634_9GAMM</name>
<comment type="caution">
    <text evidence="13">The sequence shown here is derived from an EMBL/GenBank/DDBJ whole genome shotgun (WGS) entry which is preliminary data.</text>
</comment>
<dbReference type="NCBIfam" id="NF002634">
    <property type="entry name" value="PRK02304.1-3"/>
    <property type="match status" value="1"/>
</dbReference>
<organism evidence="13 14">
    <name type="scientific">Lysobacter firmicutimachus</name>
    <dbReference type="NCBI Taxonomy" id="1792846"/>
    <lineage>
        <taxon>Bacteria</taxon>
        <taxon>Pseudomonadati</taxon>
        <taxon>Pseudomonadota</taxon>
        <taxon>Gammaproteobacteria</taxon>
        <taxon>Lysobacterales</taxon>
        <taxon>Lysobacteraceae</taxon>
        <taxon>Lysobacter</taxon>
    </lineage>
</organism>
<evidence type="ECO:0000259" key="12">
    <source>
        <dbReference type="Pfam" id="PF00156"/>
    </source>
</evidence>
<proteinExistence type="inferred from homology"/>
<keyword evidence="8 11" id="KW-0328">Glycosyltransferase</keyword>
<evidence type="ECO:0000256" key="9">
    <source>
        <dbReference type="ARBA" id="ARBA00022679"/>
    </source>
</evidence>
<dbReference type="Pfam" id="PF00156">
    <property type="entry name" value="Pribosyltran"/>
    <property type="match status" value="1"/>
</dbReference>
<dbReference type="PANTHER" id="PTHR11776:SF7">
    <property type="entry name" value="PHOSPHORIBOSYLTRANSFERASE DOMAIN-CONTAINING PROTEIN"/>
    <property type="match status" value="1"/>
</dbReference>
<evidence type="ECO:0000256" key="5">
    <source>
        <dbReference type="ARBA" id="ARBA00011738"/>
    </source>
</evidence>
<keyword evidence="9 11" id="KW-0808">Transferase</keyword>
<evidence type="ECO:0000256" key="10">
    <source>
        <dbReference type="ARBA" id="ARBA00022726"/>
    </source>
</evidence>
<keyword evidence="7 11" id="KW-0963">Cytoplasm</keyword>
<feature type="domain" description="Phosphoribosyltransferase" evidence="12">
    <location>
        <begin position="55"/>
        <end position="157"/>
    </location>
</feature>
<dbReference type="RefSeq" id="WP_079248259.1">
    <property type="nucleotide sequence ID" value="NZ_JBANDL010000002.1"/>
</dbReference>
<comment type="subcellular location">
    <subcellularLocation>
        <location evidence="2 11">Cytoplasm</location>
    </subcellularLocation>
</comment>
<comment type="similarity">
    <text evidence="4 11">Belongs to the purine/pyrimidine phosphoribosyltransferase family.</text>
</comment>
<evidence type="ECO:0000256" key="1">
    <source>
        <dbReference type="ARBA" id="ARBA00000868"/>
    </source>
</evidence>
<evidence type="ECO:0000256" key="11">
    <source>
        <dbReference type="HAMAP-Rule" id="MF_00004"/>
    </source>
</evidence>
<dbReference type="InterPro" id="IPR000836">
    <property type="entry name" value="PRTase_dom"/>
</dbReference>
<comment type="subunit">
    <text evidence="5 11">Homodimer.</text>
</comment>
<dbReference type="InterPro" id="IPR029057">
    <property type="entry name" value="PRTase-like"/>
</dbReference>
<evidence type="ECO:0000256" key="2">
    <source>
        <dbReference type="ARBA" id="ARBA00004496"/>
    </source>
</evidence>
<comment type="catalytic activity">
    <reaction evidence="1 11">
        <text>AMP + diphosphate = 5-phospho-alpha-D-ribose 1-diphosphate + adenine</text>
        <dbReference type="Rhea" id="RHEA:16609"/>
        <dbReference type="ChEBI" id="CHEBI:16708"/>
        <dbReference type="ChEBI" id="CHEBI:33019"/>
        <dbReference type="ChEBI" id="CHEBI:58017"/>
        <dbReference type="ChEBI" id="CHEBI:456215"/>
        <dbReference type="EC" id="2.4.2.7"/>
    </reaction>
</comment>
<dbReference type="EMBL" id="JBANDL010000002">
    <property type="protein sequence ID" value="MEI2456478.1"/>
    <property type="molecule type" value="Genomic_DNA"/>
</dbReference>
<evidence type="ECO:0000256" key="4">
    <source>
        <dbReference type="ARBA" id="ARBA00008391"/>
    </source>
</evidence>
<dbReference type="SUPFAM" id="SSF53271">
    <property type="entry name" value="PRTase-like"/>
    <property type="match status" value="1"/>
</dbReference>
<keyword evidence="14" id="KW-1185">Reference proteome</keyword>
<comment type="pathway">
    <text evidence="3 11">Purine metabolism; AMP biosynthesis via salvage pathway; AMP from adenine: step 1/1.</text>
</comment>
<dbReference type="HAMAP" id="MF_00004">
    <property type="entry name" value="Aden_phosphoribosyltr"/>
    <property type="match status" value="1"/>
</dbReference>
<gene>
    <name evidence="11" type="primary">apt</name>
    <name evidence="13" type="ORF">V2J18_17595</name>
</gene>
<reference evidence="13 14" key="1">
    <citation type="submission" date="2024-02" db="EMBL/GenBank/DDBJ databases">
        <title>Lysobacter Genome Sequencing and Mining.</title>
        <authorList>
            <person name="Bierman J."/>
            <person name="Walker M.C."/>
        </authorList>
    </citation>
    <scope>NUCLEOTIDE SEQUENCE [LARGE SCALE GENOMIC DNA]</scope>
    <source>
        <strain evidence="13 14">PB6250</strain>
    </source>
</reference>
<dbReference type="NCBIfam" id="NF002636">
    <property type="entry name" value="PRK02304.1-5"/>
    <property type="match status" value="1"/>
</dbReference>
<accession>A0ABU8D634</accession>
<evidence type="ECO:0000256" key="8">
    <source>
        <dbReference type="ARBA" id="ARBA00022676"/>
    </source>
</evidence>
<dbReference type="CDD" id="cd06223">
    <property type="entry name" value="PRTases_typeI"/>
    <property type="match status" value="1"/>
</dbReference>
<evidence type="ECO:0000256" key="6">
    <source>
        <dbReference type="ARBA" id="ARBA00011893"/>
    </source>
</evidence>
<evidence type="ECO:0000313" key="14">
    <source>
        <dbReference type="Proteomes" id="UP001387215"/>
    </source>
</evidence>
<dbReference type="Gene3D" id="3.40.50.2020">
    <property type="match status" value="1"/>
</dbReference>
<sequence length="176" mass="18676">MSDSLVSMSSLIRSVADFPKPGVTFRDVTPLLADAGGFARCIDALAEPWQGSGVQAVCGIESRGFIFGAALAQKLHAGFVPLRKPGKLPPPLVTVEYELEYGRDSLQVRSDALKPGERTLIVDDVLATGGTLAAARELVERLDAVLVGASVLIELPALNGRSRWRGAAPVHALLQY</sequence>
<dbReference type="PANTHER" id="PTHR11776">
    <property type="entry name" value="ADENINE PHOSPHORIBOSYLTRANSFERASE"/>
    <property type="match status" value="1"/>
</dbReference>
<dbReference type="NCBIfam" id="TIGR01090">
    <property type="entry name" value="apt"/>
    <property type="match status" value="1"/>
</dbReference>
<dbReference type="InterPro" id="IPR050120">
    <property type="entry name" value="Adenine_PRTase"/>
</dbReference>
<evidence type="ECO:0000256" key="3">
    <source>
        <dbReference type="ARBA" id="ARBA00004659"/>
    </source>
</evidence>
<dbReference type="Proteomes" id="UP001387215">
    <property type="component" value="Unassembled WGS sequence"/>
</dbReference>
<evidence type="ECO:0000313" key="13">
    <source>
        <dbReference type="EMBL" id="MEI2456478.1"/>
    </source>
</evidence>
<keyword evidence="10 11" id="KW-0660">Purine salvage</keyword>
<comment type="function">
    <text evidence="11">Catalyzes a salvage reaction resulting in the formation of AMP, that is energically less costly than de novo synthesis.</text>
</comment>
<dbReference type="EC" id="2.4.2.7" evidence="6 11"/>
<evidence type="ECO:0000256" key="7">
    <source>
        <dbReference type="ARBA" id="ARBA00022490"/>
    </source>
</evidence>
<dbReference type="GO" id="GO:0003999">
    <property type="term" value="F:adenine phosphoribosyltransferase activity"/>
    <property type="evidence" value="ECO:0007669"/>
    <property type="project" value="UniProtKB-EC"/>
</dbReference>
<dbReference type="InterPro" id="IPR005764">
    <property type="entry name" value="Ade_phspho_trans"/>
</dbReference>